<evidence type="ECO:0000313" key="2">
    <source>
        <dbReference type="Proteomes" id="UP000830583"/>
    </source>
</evidence>
<dbReference type="Proteomes" id="UP000830583">
    <property type="component" value="Chromosome"/>
</dbReference>
<gene>
    <name evidence="1" type="ORF">M0M57_10625</name>
</gene>
<sequence length="276" mass="31145">MAFAIDLIDYVRTNFTNQNDALDYVISEIIVAQIDDSELDDCTKGVLNELKDLQQNDIAKIIRKLNEGIDDDKKHNYITKINKVPSIPFTPNFIGIAMGYSEWKKDSNNLPISFNYKISLRNSLIDNGTNLGIASTLIHELIHVYFLSLIDDCHYKSSCSQLEEYNYVWNYYVQSNATGGVSQHEQMAVSYVNIIASVLQEFHTGIPVPPGTNPNQLYIDLAWGGLFETDTFSNNSTLSDIDKQRIRARYNSEHFGDLGYNNEGVHITSPIGTPCN</sequence>
<dbReference type="EMBL" id="CP096205">
    <property type="protein sequence ID" value="UPQ78076.1"/>
    <property type="molecule type" value="Genomic_DNA"/>
</dbReference>
<organism evidence="1 2">
    <name type="scientific">Flavobacterium azooxidireducens</name>
    <dbReference type="NCBI Taxonomy" id="1871076"/>
    <lineage>
        <taxon>Bacteria</taxon>
        <taxon>Pseudomonadati</taxon>
        <taxon>Bacteroidota</taxon>
        <taxon>Flavobacteriia</taxon>
        <taxon>Flavobacteriales</taxon>
        <taxon>Flavobacteriaceae</taxon>
        <taxon>Flavobacterium</taxon>
    </lineage>
</organism>
<name>A0ABY4KBA5_9FLAO</name>
<keyword evidence="2" id="KW-1185">Reference proteome</keyword>
<evidence type="ECO:0000313" key="1">
    <source>
        <dbReference type="EMBL" id="UPQ78076.1"/>
    </source>
</evidence>
<proteinExistence type="predicted"/>
<accession>A0ABY4KBA5</accession>
<dbReference type="RefSeq" id="WP_248433004.1">
    <property type="nucleotide sequence ID" value="NZ_CP096205.1"/>
</dbReference>
<reference evidence="1" key="1">
    <citation type="submission" date="2022-04" db="EMBL/GenBank/DDBJ databases">
        <title>Consumption of N2O by Flavobacterium azooxidireducens sp. nov. isolated from Decomposing Leaf Litter of Phragmites australis (Cav.).</title>
        <authorList>
            <person name="Behrendt U."/>
            <person name="Spanner T."/>
            <person name="Augustin J."/>
            <person name="Horn M.A."/>
            <person name="Kolb S."/>
            <person name="Ulrich A."/>
        </authorList>
    </citation>
    <scope>NUCLEOTIDE SEQUENCE</scope>
    <source>
        <strain evidence="1">IGB 4-14</strain>
    </source>
</reference>
<protein>
    <recommendedName>
        <fullName evidence="3">SprT-like domain-containing protein</fullName>
    </recommendedName>
</protein>
<evidence type="ECO:0008006" key="3">
    <source>
        <dbReference type="Google" id="ProtNLM"/>
    </source>
</evidence>